<protein>
    <recommendedName>
        <fullName evidence="1">MULE transposase domain-containing protein</fullName>
    </recommendedName>
</protein>
<gene>
    <name evidence="2" type="ORF">MCOR_37788</name>
</gene>
<evidence type="ECO:0000313" key="2">
    <source>
        <dbReference type="EMBL" id="CAC5403945.1"/>
    </source>
</evidence>
<accession>A0A6J8D775</accession>
<evidence type="ECO:0000259" key="1">
    <source>
        <dbReference type="Pfam" id="PF10551"/>
    </source>
</evidence>
<name>A0A6J8D775_MYTCO</name>
<reference evidence="2 3" key="1">
    <citation type="submission" date="2020-06" db="EMBL/GenBank/DDBJ databases">
        <authorList>
            <person name="Li R."/>
            <person name="Bekaert M."/>
        </authorList>
    </citation>
    <scope>NUCLEOTIDE SEQUENCE [LARGE SCALE GENOMIC DNA]</scope>
    <source>
        <strain evidence="3">wild</strain>
    </source>
</reference>
<dbReference type="EMBL" id="CACVKT020006893">
    <property type="protein sequence ID" value="CAC5403945.1"/>
    <property type="molecule type" value="Genomic_DNA"/>
</dbReference>
<proteinExistence type="predicted"/>
<organism evidence="2 3">
    <name type="scientific">Mytilus coruscus</name>
    <name type="common">Sea mussel</name>
    <dbReference type="NCBI Taxonomy" id="42192"/>
    <lineage>
        <taxon>Eukaryota</taxon>
        <taxon>Metazoa</taxon>
        <taxon>Spiralia</taxon>
        <taxon>Lophotrochozoa</taxon>
        <taxon>Mollusca</taxon>
        <taxon>Bivalvia</taxon>
        <taxon>Autobranchia</taxon>
        <taxon>Pteriomorphia</taxon>
        <taxon>Mytilida</taxon>
        <taxon>Mytiloidea</taxon>
        <taxon>Mytilidae</taxon>
        <taxon>Mytilinae</taxon>
        <taxon>Mytilus</taxon>
    </lineage>
</organism>
<dbReference type="Proteomes" id="UP000507470">
    <property type="component" value="Unassembled WGS sequence"/>
</dbReference>
<dbReference type="OrthoDB" id="6612379at2759"/>
<sequence length="166" mass="19432">MYRQCTEMYCDETFRTCTKPYEQYSTIHGGYRNRMLCFVSCLMTARNIGDYRHVLQILTVKIRHITGHRWHPRKVICDFELALLAAVVTELPHAQVSECYFQFNQSLWRKVQNLGLAASYRRQPAVKRVVRKNYGHWIPTNCCCASEFLSFENIPQNSETAGDILD</sequence>
<keyword evidence="3" id="KW-1185">Reference proteome</keyword>
<evidence type="ECO:0000313" key="3">
    <source>
        <dbReference type="Proteomes" id="UP000507470"/>
    </source>
</evidence>
<dbReference type="AlphaFoldDB" id="A0A6J8D775"/>
<dbReference type="Pfam" id="PF10551">
    <property type="entry name" value="MULE"/>
    <property type="match status" value="1"/>
</dbReference>
<dbReference type="InterPro" id="IPR018289">
    <property type="entry name" value="MULE_transposase_dom"/>
</dbReference>
<feature type="domain" description="MULE transposase" evidence="1">
    <location>
        <begin position="10"/>
        <end position="105"/>
    </location>
</feature>